<comment type="caution">
    <text evidence="4">The sequence shown here is derived from an EMBL/GenBank/DDBJ whole genome shotgun (WGS) entry which is preliminary data.</text>
</comment>
<dbReference type="InterPro" id="IPR029058">
    <property type="entry name" value="AB_hydrolase_fold"/>
</dbReference>
<feature type="region of interest" description="Disordered" evidence="1">
    <location>
        <begin position="162"/>
        <end position="192"/>
    </location>
</feature>
<dbReference type="Gene3D" id="3.40.50.1820">
    <property type="entry name" value="alpha/beta hydrolase"/>
    <property type="match status" value="1"/>
</dbReference>
<dbReference type="Pfam" id="PF07819">
    <property type="entry name" value="PGAP1"/>
    <property type="match status" value="1"/>
</dbReference>
<feature type="chain" id="PRO_5031128636" description="GPI inositol-deacylase PGAP1-like alpha/beta domain-containing protein" evidence="2">
    <location>
        <begin position="20"/>
        <end position="799"/>
    </location>
</feature>
<protein>
    <recommendedName>
        <fullName evidence="3">GPI inositol-deacylase PGAP1-like alpha/beta domain-containing protein</fullName>
    </recommendedName>
</protein>
<dbReference type="InterPro" id="IPR012908">
    <property type="entry name" value="PGAP1-ab_dom-like"/>
</dbReference>
<evidence type="ECO:0000259" key="3">
    <source>
        <dbReference type="Pfam" id="PF07819"/>
    </source>
</evidence>
<dbReference type="SUPFAM" id="SSF53474">
    <property type="entry name" value="alpha/beta-Hydrolases"/>
    <property type="match status" value="1"/>
</dbReference>
<dbReference type="RefSeq" id="WP_184194155.1">
    <property type="nucleotide sequence ID" value="NZ_JACHGW010000002.1"/>
</dbReference>
<evidence type="ECO:0000256" key="2">
    <source>
        <dbReference type="SAM" id="SignalP"/>
    </source>
</evidence>
<evidence type="ECO:0000313" key="5">
    <source>
        <dbReference type="Proteomes" id="UP000520814"/>
    </source>
</evidence>
<keyword evidence="2" id="KW-0732">Signal</keyword>
<feature type="domain" description="GPI inositol-deacylase PGAP1-like alpha/beta" evidence="3">
    <location>
        <begin position="251"/>
        <end position="338"/>
    </location>
</feature>
<dbReference type="EMBL" id="JACHGW010000002">
    <property type="protein sequence ID" value="MBB6050013.1"/>
    <property type="molecule type" value="Genomic_DNA"/>
</dbReference>
<name>A0A7W9W5X0_ARMRO</name>
<dbReference type="GO" id="GO:0016788">
    <property type="term" value="F:hydrolase activity, acting on ester bonds"/>
    <property type="evidence" value="ECO:0007669"/>
    <property type="project" value="InterPro"/>
</dbReference>
<accession>A0A7W9W5X0</accession>
<proteinExistence type="predicted"/>
<evidence type="ECO:0000256" key="1">
    <source>
        <dbReference type="SAM" id="MobiDB-lite"/>
    </source>
</evidence>
<keyword evidence="5" id="KW-1185">Reference proteome</keyword>
<gene>
    <name evidence="4" type="ORF">HNQ39_001804</name>
</gene>
<dbReference type="Proteomes" id="UP000520814">
    <property type="component" value="Unassembled WGS sequence"/>
</dbReference>
<feature type="signal peptide" evidence="2">
    <location>
        <begin position="1"/>
        <end position="19"/>
    </location>
</feature>
<organism evidence="4 5">
    <name type="scientific">Armatimonas rosea</name>
    <dbReference type="NCBI Taxonomy" id="685828"/>
    <lineage>
        <taxon>Bacteria</taxon>
        <taxon>Bacillati</taxon>
        <taxon>Armatimonadota</taxon>
        <taxon>Armatimonadia</taxon>
        <taxon>Armatimonadales</taxon>
        <taxon>Armatimonadaceae</taxon>
        <taxon>Armatimonas</taxon>
    </lineage>
</organism>
<dbReference type="AlphaFoldDB" id="A0A7W9W5X0"/>
<sequence length="799" mass="87266">MKTLSLCLALTLGTGTLAAAQTPTVQNTRPQITLNLNEPKSFAFSPKRPRLVILMHGVTNRPASAPYENIDTPTHARWYWGMDLIQALMGVPGREQVKVLQHYPDPAHALAGDCGVTLDSGTTTFENFNPANWSYAGRVLGGKVYPPAHDPLVELEFGPKHKIPVEPDEEPDPKETPAPKNTPTPPALPKTNFAPVILPYSKLLMVQPEAARPSAQKDPVRYVEALFRQSDNPTTGVMVTFRDGSKHLMSQVAEAIDQIYDTYERTFGHLKEENQPQLYLVGHSFGGIVARAILTNPEGPDLFGGKLTAEQRRRADFIRRRVVHVTTMGTPHTGTPIANMCPDMDKVLKLGAAILPNENSLKKHPVLNAITPDLITSNLVGLQEALTDAVKSAGGDRDSLVDITRMAEYNKGILSPEKAVRVDGSVVPFYTMGGRNPGGLFFDRKRAPWLTGGKMRPHNFFDIMDGERFATDAGSLYIIESLLHRMGYGPENTRPWGRTAIPEADIFGSPNKGVGSNISRAQGVTVVWPSLVAGTVLDILTADEYTRTPDGENDTDGFCGFDSYSGLGVTGGVSKPWWWKGLYGSRFGSQMPWDMDNHGSEMFNVGSGLWIHNELIRNAGPTAVQNSDLSVWTPGATKNIAPTHSVKVDVLEVHDVDGTLDKINFLGAEIGTQADFSVTVRIADKAETLKWDDGMRTTKGTKSHSLSNLPQSVIPICISVIDRDLGGPNPDDDCAISSVVGRDNVYVYFDTRTQRIYGDANGAAGEELTVAGYGKLTNNIKNREAVYNRVRLKFRITGN</sequence>
<reference evidence="4 5" key="1">
    <citation type="submission" date="2020-08" db="EMBL/GenBank/DDBJ databases">
        <title>Genomic Encyclopedia of Type Strains, Phase IV (KMG-IV): sequencing the most valuable type-strain genomes for metagenomic binning, comparative biology and taxonomic classification.</title>
        <authorList>
            <person name="Goeker M."/>
        </authorList>
    </citation>
    <scope>NUCLEOTIDE SEQUENCE [LARGE SCALE GENOMIC DNA]</scope>
    <source>
        <strain evidence="4 5">DSM 23562</strain>
    </source>
</reference>
<evidence type="ECO:0000313" key="4">
    <source>
        <dbReference type="EMBL" id="MBB6050013.1"/>
    </source>
</evidence>